<protein>
    <recommendedName>
        <fullName evidence="11 12">Lon protease</fullName>
        <ecNumber evidence="10 12">3.4.21.53</ecNumber>
    </recommendedName>
</protein>
<comment type="subunit">
    <text evidence="7 12">Homohexamer. Organized in a ring with a central cavity.</text>
</comment>
<dbReference type="NCBIfam" id="TIGR00763">
    <property type="entry name" value="lon"/>
    <property type="match status" value="1"/>
</dbReference>
<dbReference type="GO" id="GO:0004252">
    <property type="term" value="F:serine-type endopeptidase activity"/>
    <property type="evidence" value="ECO:0007669"/>
    <property type="project" value="UniProtKB-UniRule"/>
</dbReference>
<dbReference type="GO" id="GO:0005737">
    <property type="term" value="C:cytoplasm"/>
    <property type="evidence" value="ECO:0007669"/>
    <property type="project" value="UniProtKB-SubCell"/>
</dbReference>
<dbReference type="InterPro" id="IPR003959">
    <property type="entry name" value="ATPase_AAA_core"/>
</dbReference>
<keyword evidence="18" id="KW-1185">Reference proteome</keyword>
<sequence>MNILKYFVTFEDEVTLPGVVSMIEVDEDNLDALKTLSAEKNNRIAIIYRYKGEKNYNIAPYCLYAKFIRTFEQNGKHYLVFRGIRKARAHSFCSSNKKSFEKQLELLSSSYTEEMKKELLESTAPSEREDYLLVVFSDEDENLNNSNYSELDYSNSSILSGTLAFEKMGESIFMKNPLTKKTFTYDEIIKLQAEDGLSEKSIKENKGMISLIFSFTKEKFGTFKKMDYFMSFDVSSKINNIGNFLTSMAKNLELENEINEKINLSLSQHQKEYMLREKMKIIKGTLDEIDGTENFDKFSKDLEDKKLRKIYPESVIKIIKYEENRYSQMMPASPDANISKTYIETLKQLPWRRVEKDVLDINRARKVLDKYHYGLKEVKERIVEYLAVMINNRNNNPAKKGTMIDLDDNQQIDLNLFKEKNESNKKDENKTFNNVPILTLVGPPGTGKTSLAKAISEALVKKFVKISLGGVHDESEIRGHRRTYVGAMPGKIIKGISKSGVSNPLVLLDEIDKMASDMKGDPASAMLEVLDPEQNTNFQDHYLEHEYDLSKVIFIATANYYEDIPAPLLDRVEIIELSPYTINEKIQIAKNHLIPKVIEQASLTREQFIISDDELRYIIKHYTIEAGVRGLKRILDKLARKIVVKVLDNPKLTKFNITTKEITEMLGVIKFKDEEVETNEVAGIVNGLAYTSYGGSTLQIEVTTYPGKGEIKLTGQLKDVMQESAQIALTYVRANAEKFNINDFDFENNTIHIHVPEGAVPKDGPSAGVTFTTAIISALSKRSVPTDYGMTGEITLRGKVLEIGGLKEKSFAATQRKIKNIFIPDANVKNLQDIPDEIKSEINYIPVKNYEEIYEVIFMGKEPKIHKENSKNKN</sequence>
<dbReference type="InterPro" id="IPR027417">
    <property type="entry name" value="P-loop_NTPase"/>
</dbReference>
<evidence type="ECO:0000313" key="17">
    <source>
        <dbReference type="EMBL" id="QDY86743.1"/>
    </source>
</evidence>
<comment type="subcellular location">
    <subcellularLocation>
        <location evidence="12">Cytoplasm</location>
    </subcellularLocation>
</comment>
<evidence type="ECO:0000256" key="3">
    <source>
        <dbReference type="ARBA" id="ARBA00022801"/>
    </source>
</evidence>
<dbReference type="GO" id="GO:0030163">
    <property type="term" value="P:protein catabolic process"/>
    <property type="evidence" value="ECO:0007669"/>
    <property type="project" value="InterPro"/>
</dbReference>
<dbReference type="InterPro" id="IPR008269">
    <property type="entry name" value="Lon_proteolytic"/>
</dbReference>
<evidence type="ECO:0000256" key="7">
    <source>
        <dbReference type="ARBA" id="ARBA00026070"/>
    </source>
</evidence>
<comment type="function">
    <text evidence="9">ATP-dependent serine protease that mediates the selective degradation of mutant and abnormal proteins as well as certain short-lived regulatory proteins. Required for cellular homeostasis and for survival from DNA damage and developmental changes induced by stress. Degrades polypeptides processively to yield small peptide fragments that are 5 to 10 amino acids long. Binds to DNA in a double-stranded, site-specific manner.</text>
</comment>
<feature type="binding site" evidence="14">
    <location>
        <begin position="442"/>
        <end position="449"/>
    </location>
    <ligand>
        <name>ATP</name>
        <dbReference type="ChEBI" id="CHEBI:30616"/>
    </ligand>
</feature>
<evidence type="ECO:0000256" key="11">
    <source>
        <dbReference type="ARBA" id="ARBA00071934"/>
    </source>
</evidence>
<dbReference type="PANTHER" id="PTHR10046">
    <property type="entry name" value="ATP DEPENDENT LON PROTEASE FAMILY MEMBER"/>
    <property type="match status" value="1"/>
</dbReference>
<dbReference type="Gene3D" id="3.40.50.300">
    <property type="entry name" value="P-loop containing nucleotide triphosphate hydrolases"/>
    <property type="match status" value="1"/>
</dbReference>
<keyword evidence="1 12" id="KW-0645">Protease</keyword>
<dbReference type="Pfam" id="PF05362">
    <property type="entry name" value="Lon_C"/>
    <property type="match status" value="1"/>
</dbReference>
<dbReference type="GO" id="GO:0006508">
    <property type="term" value="P:proteolysis"/>
    <property type="evidence" value="ECO:0007669"/>
    <property type="project" value="UniProtKB-KW"/>
</dbReference>
<feature type="domain" description="Lon proteolytic" evidence="16">
    <location>
        <begin position="679"/>
        <end position="860"/>
    </location>
</feature>
<dbReference type="InterPro" id="IPR020568">
    <property type="entry name" value="Ribosomal_Su5_D2-typ_SF"/>
</dbReference>
<dbReference type="PRINTS" id="PR00830">
    <property type="entry name" value="ENDOLAPTASE"/>
</dbReference>
<organism evidence="17 18">
    <name type="scientific">Mycoplasma anserisalpingitidis</name>
    <dbReference type="NCBI Taxonomy" id="519450"/>
    <lineage>
        <taxon>Bacteria</taxon>
        <taxon>Bacillati</taxon>
        <taxon>Mycoplasmatota</taxon>
        <taxon>Mollicutes</taxon>
        <taxon>Mycoplasmataceae</taxon>
        <taxon>Mycoplasma</taxon>
    </lineage>
</organism>
<dbReference type="Gene3D" id="3.30.230.10">
    <property type="match status" value="1"/>
</dbReference>
<evidence type="ECO:0000256" key="15">
    <source>
        <dbReference type="PROSITE-ProRule" id="PRU01122"/>
    </source>
</evidence>
<dbReference type="EC" id="3.4.21.53" evidence="10 12"/>
<dbReference type="InterPro" id="IPR054594">
    <property type="entry name" value="Lon_lid"/>
</dbReference>
<evidence type="ECO:0000256" key="1">
    <source>
        <dbReference type="ARBA" id="ARBA00022670"/>
    </source>
</evidence>
<proteinExistence type="inferred from homology"/>
<comment type="similarity">
    <text evidence="12 15">Belongs to the peptidase S16 family.</text>
</comment>
<evidence type="ECO:0000256" key="8">
    <source>
        <dbReference type="ARBA" id="ARBA00050665"/>
    </source>
</evidence>
<evidence type="ECO:0000256" key="5">
    <source>
        <dbReference type="ARBA" id="ARBA00022840"/>
    </source>
</evidence>
<evidence type="ECO:0000256" key="12">
    <source>
        <dbReference type="PIRNR" id="PIRNR001174"/>
    </source>
</evidence>
<dbReference type="Gene3D" id="1.10.8.60">
    <property type="match status" value="1"/>
</dbReference>
<evidence type="ECO:0000256" key="14">
    <source>
        <dbReference type="PIRSR" id="PIRSR001174-2"/>
    </source>
</evidence>
<evidence type="ECO:0000256" key="2">
    <source>
        <dbReference type="ARBA" id="ARBA00022741"/>
    </source>
</evidence>
<dbReference type="InterPro" id="IPR004815">
    <property type="entry name" value="Lon_bac/euk-typ"/>
</dbReference>
<keyword evidence="4 12" id="KW-0720">Serine protease</keyword>
<dbReference type="SUPFAM" id="SSF54211">
    <property type="entry name" value="Ribosomal protein S5 domain 2-like"/>
    <property type="match status" value="1"/>
</dbReference>
<dbReference type="CDD" id="cd19500">
    <property type="entry name" value="RecA-like_Lon"/>
    <property type="match status" value="1"/>
</dbReference>
<dbReference type="EMBL" id="CP042295">
    <property type="protein sequence ID" value="QDY86743.1"/>
    <property type="molecule type" value="Genomic_DNA"/>
</dbReference>
<dbReference type="OrthoDB" id="9803599at2"/>
<evidence type="ECO:0000256" key="10">
    <source>
        <dbReference type="ARBA" id="ARBA00066743"/>
    </source>
</evidence>
<dbReference type="InterPro" id="IPR003593">
    <property type="entry name" value="AAA+_ATPase"/>
</dbReference>
<dbReference type="Pfam" id="PF22667">
    <property type="entry name" value="Lon_lid"/>
    <property type="match status" value="1"/>
</dbReference>
<gene>
    <name evidence="17" type="primary">lon</name>
    <name evidence="17" type="ORF">FRW55_01000</name>
</gene>
<comment type="catalytic activity">
    <reaction evidence="8 12 15">
        <text>Hydrolysis of proteins in presence of ATP.</text>
        <dbReference type="EC" id="3.4.21.53"/>
    </reaction>
</comment>
<evidence type="ECO:0000256" key="6">
    <source>
        <dbReference type="ARBA" id="ARBA00023016"/>
    </source>
</evidence>
<dbReference type="Gene3D" id="1.20.58.1480">
    <property type="match status" value="1"/>
</dbReference>
<dbReference type="GO" id="GO:0016887">
    <property type="term" value="F:ATP hydrolysis activity"/>
    <property type="evidence" value="ECO:0007669"/>
    <property type="project" value="InterPro"/>
</dbReference>
<keyword evidence="5 12" id="KW-0067">ATP-binding</keyword>
<dbReference type="KEGG" id="mans:FRW55_01000"/>
<reference evidence="17 18" key="1">
    <citation type="journal article" date="2019" name="Microbiol. Resour. Announc.">
        <title>Complete Genome Sequences of Three Mycoplasma anserisalpingitis (Mycoplasma sp. 1220) Strains.</title>
        <authorList>
            <person name="Grozner D."/>
            <person name="Forro B."/>
            <person name="Kovacs A.B."/>
            <person name="Marton S."/>
            <person name="Banyai K."/>
            <person name="Kreizinger Z."/>
            <person name="Sulyok K.M."/>
            <person name="Gyuranecz M."/>
        </authorList>
    </citation>
    <scope>NUCLEOTIDE SEQUENCE [LARGE SCALE GENOMIC DNA]</scope>
    <source>
        <strain evidence="17 18">ATCC:BAA-2147</strain>
    </source>
</reference>
<dbReference type="GO" id="GO:0004176">
    <property type="term" value="F:ATP-dependent peptidase activity"/>
    <property type="evidence" value="ECO:0007669"/>
    <property type="project" value="UniProtKB-UniRule"/>
</dbReference>
<dbReference type="Gene3D" id="1.20.5.5270">
    <property type="match status" value="1"/>
</dbReference>
<keyword evidence="12" id="KW-0963">Cytoplasm</keyword>
<accession>A0A5B8JBX0</accession>
<dbReference type="PROSITE" id="PS51786">
    <property type="entry name" value="LON_PROTEOLYTIC"/>
    <property type="match status" value="1"/>
</dbReference>
<dbReference type="GO" id="GO:0005524">
    <property type="term" value="F:ATP binding"/>
    <property type="evidence" value="ECO:0007669"/>
    <property type="project" value="UniProtKB-KW"/>
</dbReference>
<dbReference type="FunFam" id="3.40.50.300:FF:000021">
    <property type="entry name" value="Lon protease homolog"/>
    <property type="match status" value="1"/>
</dbReference>
<evidence type="ECO:0000313" key="18">
    <source>
        <dbReference type="Proteomes" id="UP000318927"/>
    </source>
</evidence>
<evidence type="ECO:0000256" key="4">
    <source>
        <dbReference type="ARBA" id="ARBA00022825"/>
    </source>
</evidence>
<dbReference type="SUPFAM" id="SSF52540">
    <property type="entry name" value="P-loop containing nucleoside triphosphate hydrolases"/>
    <property type="match status" value="1"/>
</dbReference>
<dbReference type="PIRSF" id="PIRSF001174">
    <property type="entry name" value="Lon_proteas"/>
    <property type="match status" value="1"/>
</dbReference>
<dbReference type="Proteomes" id="UP000318927">
    <property type="component" value="Chromosome"/>
</dbReference>
<feature type="active site" evidence="13 15">
    <location>
        <position position="766"/>
    </location>
</feature>
<keyword evidence="3 12" id="KW-0378">Hydrolase</keyword>
<evidence type="ECO:0000256" key="9">
    <source>
        <dbReference type="ARBA" id="ARBA00053875"/>
    </source>
</evidence>
<dbReference type="RefSeq" id="WP_146368359.1">
    <property type="nucleotide sequence ID" value="NZ_CP042295.1"/>
</dbReference>
<dbReference type="AlphaFoldDB" id="A0A5B8JBX0"/>
<evidence type="ECO:0000259" key="16">
    <source>
        <dbReference type="PROSITE" id="PS51786"/>
    </source>
</evidence>
<evidence type="ECO:0000256" key="13">
    <source>
        <dbReference type="PIRSR" id="PIRSR001174-1"/>
    </source>
</evidence>
<feature type="active site" evidence="13 15">
    <location>
        <position position="809"/>
    </location>
</feature>
<dbReference type="SMART" id="SM00382">
    <property type="entry name" value="AAA"/>
    <property type="match status" value="1"/>
</dbReference>
<name>A0A5B8JBX0_9MOLU</name>
<keyword evidence="2 12" id="KW-0547">Nucleotide-binding</keyword>
<dbReference type="InterPro" id="IPR027065">
    <property type="entry name" value="Lon_Prtase"/>
</dbReference>
<dbReference type="Pfam" id="PF00004">
    <property type="entry name" value="AAA"/>
    <property type="match status" value="1"/>
</dbReference>
<dbReference type="InterPro" id="IPR014721">
    <property type="entry name" value="Ribsml_uS5_D2-typ_fold_subgr"/>
</dbReference>
<keyword evidence="6" id="KW-0346">Stress response</keyword>